<evidence type="ECO:0000256" key="2">
    <source>
        <dbReference type="ARBA" id="ARBA00022679"/>
    </source>
</evidence>
<organism evidence="5 6">
    <name type="scientific">Neonectria ditissima</name>
    <dbReference type="NCBI Taxonomy" id="78410"/>
    <lineage>
        <taxon>Eukaryota</taxon>
        <taxon>Fungi</taxon>
        <taxon>Dikarya</taxon>
        <taxon>Ascomycota</taxon>
        <taxon>Pezizomycotina</taxon>
        <taxon>Sordariomycetes</taxon>
        <taxon>Hypocreomycetidae</taxon>
        <taxon>Hypocreales</taxon>
        <taxon>Nectriaceae</taxon>
        <taxon>Neonectria</taxon>
    </lineage>
</organism>
<evidence type="ECO:0000256" key="3">
    <source>
        <dbReference type="ARBA" id="ARBA00022691"/>
    </source>
</evidence>
<keyword evidence="1" id="KW-0489">Methyltransferase</keyword>
<keyword evidence="6" id="KW-1185">Reference proteome</keyword>
<dbReference type="InterPro" id="IPR019257">
    <property type="entry name" value="MeTrfase_dom"/>
</dbReference>
<dbReference type="EMBL" id="LKCW01000050">
    <property type="protein sequence ID" value="KPM42321.1"/>
    <property type="molecule type" value="Genomic_DNA"/>
</dbReference>
<reference evidence="5 6" key="1">
    <citation type="submission" date="2015-09" db="EMBL/GenBank/DDBJ databases">
        <title>Draft genome of a European isolate of the apple canker pathogen Neonectria ditissima.</title>
        <authorList>
            <person name="Gomez-Cortecero A."/>
            <person name="Harrison R.J."/>
            <person name="Armitage A.D."/>
        </authorList>
    </citation>
    <scope>NUCLEOTIDE SEQUENCE [LARGE SCALE GENOMIC DNA]</scope>
    <source>
        <strain evidence="5 6">R09/05</strain>
    </source>
</reference>
<protein>
    <recommendedName>
        <fullName evidence="4">Histidine-specific methyltransferase SAM-dependent domain-containing protein</fullName>
    </recommendedName>
</protein>
<proteinExistence type="predicted"/>
<dbReference type="Pfam" id="PF10017">
    <property type="entry name" value="Methyltransf_33"/>
    <property type="match status" value="1"/>
</dbReference>
<dbReference type="PANTHER" id="PTHR43397">
    <property type="entry name" value="ERGOTHIONEINE BIOSYNTHESIS PROTEIN 1"/>
    <property type="match status" value="1"/>
</dbReference>
<dbReference type="OrthoDB" id="659at2759"/>
<comment type="caution">
    <text evidence="5">The sequence shown here is derived from an EMBL/GenBank/DDBJ whole genome shotgun (WGS) entry which is preliminary data.</text>
</comment>
<dbReference type="Proteomes" id="UP000050424">
    <property type="component" value="Unassembled WGS sequence"/>
</dbReference>
<keyword evidence="3" id="KW-0949">S-adenosyl-L-methionine</keyword>
<gene>
    <name evidence="5" type="ORF">AK830_g4192</name>
</gene>
<dbReference type="InterPro" id="IPR029063">
    <property type="entry name" value="SAM-dependent_MTases_sf"/>
</dbReference>
<feature type="domain" description="Histidine-specific methyltransferase SAM-dependent" evidence="4">
    <location>
        <begin position="262"/>
        <end position="438"/>
    </location>
</feature>
<dbReference type="AlphaFoldDB" id="A0A0P7BGH6"/>
<evidence type="ECO:0000313" key="5">
    <source>
        <dbReference type="EMBL" id="KPM42321.1"/>
    </source>
</evidence>
<evidence type="ECO:0000313" key="6">
    <source>
        <dbReference type="Proteomes" id="UP000050424"/>
    </source>
</evidence>
<sequence length="440" mass="48973">METRVRVLYQGLGLSPTTVEFAFLQPGTEYTETQLLLFHYFITKLEAKLQVNIVLESNLTEESLNMRLDALEAKYSTKDARPSAQVRQLRFSPGLLRSPTTKDMRVAIIDFRKLTPFDGDELLWAVTSPAKDVIPKAFGFCQDKCTQRRINAPSGNETRDIVACSPTQAPPPSIPTLCLFHPLRLPTPWLAVLPLSPPYLASFPSSLFKSTHATMSTTASPHDWRPCKHGGVLDIGGLESVKSLEKKFVQNLMSGKPFEKSVFYAHSPDWSKASEAQEYYQTHEELAILKMNTQGIVGKCPPGVKIVDIGAGSLQKAEFILNMLQEAGVMCTYIAIDINRPSLSHNIPTLARKFDSSKVYVIGLHGTFDDGMKKCHQIPEPRLFLSLGSTICNKPPAEAVKDLQGWRSELGPQDALLFGQDAHTIVHREKIEHAYHNPAF</sequence>
<dbReference type="GO" id="GO:0032259">
    <property type="term" value="P:methylation"/>
    <property type="evidence" value="ECO:0007669"/>
    <property type="project" value="UniProtKB-KW"/>
</dbReference>
<evidence type="ECO:0000259" key="4">
    <source>
        <dbReference type="Pfam" id="PF10017"/>
    </source>
</evidence>
<dbReference type="STRING" id="78410.A0A0P7BGH6"/>
<dbReference type="PANTHER" id="PTHR43397:SF1">
    <property type="entry name" value="ERGOTHIONEINE BIOSYNTHESIS PROTEIN 1"/>
    <property type="match status" value="1"/>
</dbReference>
<dbReference type="InterPro" id="IPR051128">
    <property type="entry name" value="EgtD_Methyltrsf_superfamily"/>
</dbReference>
<dbReference type="Gene3D" id="3.40.50.150">
    <property type="entry name" value="Vaccinia Virus protein VP39"/>
    <property type="match status" value="1"/>
</dbReference>
<dbReference type="GO" id="GO:0008168">
    <property type="term" value="F:methyltransferase activity"/>
    <property type="evidence" value="ECO:0007669"/>
    <property type="project" value="UniProtKB-KW"/>
</dbReference>
<keyword evidence="2" id="KW-0808">Transferase</keyword>
<accession>A0A0P7BGH6</accession>
<name>A0A0P7BGH6_9HYPO</name>
<evidence type="ECO:0000256" key="1">
    <source>
        <dbReference type="ARBA" id="ARBA00022603"/>
    </source>
</evidence>